<accession>A0ABX1BTV1</accession>
<keyword evidence="4" id="KW-1185">Reference proteome</keyword>
<dbReference type="PANTHER" id="PTHR20935:SF0">
    <property type="entry name" value="SERINE_THREONINE-PROTEIN PHOSPHATASE PGAM5, MITOCHONDRIAL"/>
    <property type="match status" value="1"/>
</dbReference>
<dbReference type="EMBL" id="JAATEN010000003">
    <property type="protein sequence ID" value="NJP99877.1"/>
    <property type="molecule type" value="Genomic_DNA"/>
</dbReference>
<comment type="caution">
    <text evidence="3">The sequence shown here is derived from an EMBL/GenBank/DDBJ whole genome shotgun (WGS) entry which is preliminary data.</text>
</comment>
<dbReference type="InterPro" id="IPR029033">
    <property type="entry name" value="His_PPase_superfam"/>
</dbReference>
<dbReference type="SMART" id="SM00855">
    <property type="entry name" value="PGAM"/>
    <property type="match status" value="1"/>
</dbReference>
<dbReference type="CDD" id="cd07067">
    <property type="entry name" value="HP_PGM_like"/>
    <property type="match status" value="1"/>
</dbReference>
<gene>
    <name evidence="3" type="ORF">HCK00_04810</name>
</gene>
<protein>
    <submittedName>
        <fullName evidence="3">Histidine phosphatase family protein</fullName>
    </submittedName>
</protein>
<evidence type="ECO:0000256" key="2">
    <source>
        <dbReference type="SAM" id="MobiDB-lite"/>
    </source>
</evidence>
<dbReference type="Pfam" id="PF00300">
    <property type="entry name" value="His_Phos_1"/>
    <property type="match status" value="1"/>
</dbReference>
<dbReference type="InterPro" id="IPR013078">
    <property type="entry name" value="His_Pase_superF_clade-1"/>
</dbReference>
<sequence length="263" mass="28911">MPEASRLGRGPPAERCRRPRRPAGPPGPSTRPVHPAGPPNRSATAPKRRRTDDGTRPAVTATRTLYLARHGEATPDETTLTEAGDRQAAALGRRLREARLSVVHHGPLPRAERTARLVAGHLDGTPLHRSEAAGDYLPHLPRREELPPAFADSALRRLDAYPAEDRRRGPALAREALARFTGPVDAAEPRRELVVTHAFLIGWLVRAALDAPPWRWMGLHPAHAALTVIRYAPGRPASVLALNDMAHLSPELRWTGFPDELRY</sequence>
<dbReference type="InterPro" id="IPR051021">
    <property type="entry name" value="Mito_Ser/Thr_phosphatase"/>
</dbReference>
<dbReference type="Proteomes" id="UP000695264">
    <property type="component" value="Unassembled WGS sequence"/>
</dbReference>
<evidence type="ECO:0000313" key="4">
    <source>
        <dbReference type="Proteomes" id="UP000695264"/>
    </source>
</evidence>
<name>A0ABX1BTV1_9ACTN</name>
<reference evidence="3 4" key="1">
    <citation type="submission" date="2020-03" db="EMBL/GenBank/DDBJ databases">
        <title>WGS of actinomycetes isolated from Thailand.</title>
        <authorList>
            <person name="Thawai C."/>
        </authorList>
    </citation>
    <scope>NUCLEOTIDE SEQUENCE [LARGE SCALE GENOMIC DNA]</scope>
    <source>
        <strain evidence="3 4">PLAI 1-29</strain>
    </source>
</reference>
<proteinExistence type="predicted"/>
<dbReference type="SUPFAM" id="SSF53254">
    <property type="entry name" value="Phosphoglycerate mutase-like"/>
    <property type="match status" value="1"/>
</dbReference>
<evidence type="ECO:0000256" key="1">
    <source>
        <dbReference type="ARBA" id="ARBA00022801"/>
    </source>
</evidence>
<organism evidence="3 4">
    <name type="scientific">Streptomyces zingiberis</name>
    <dbReference type="NCBI Taxonomy" id="2053010"/>
    <lineage>
        <taxon>Bacteria</taxon>
        <taxon>Bacillati</taxon>
        <taxon>Actinomycetota</taxon>
        <taxon>Actinomycetes</taxon>
        <taxon>Kitasatosporales</taxon>
        <taxon>Streptomycetaceae</taxon>
        <taxon>Streptomyces</taxon>
    </lineage>
</organism>
<feature type="region of interest" description="Disordered" evidence="2">
    <location>
        <begin position="1"/>
        <end position="62"/>
    </location>
</feature>
<keyword evidence="1" id="KW-0378">Hydrolase</keyword>
<evidence type="ECO:0000313" key="3">
    <source>
        <dbReference type="EMBL" id="NJP99877.1"/>
    </source>
</evidence>
<dbReference type="PANTHER" id="PTHR20935">
    <property type="entry name" value="PHOSPHOGLYCERATE MUTASE-RELATED"/>
    <property type="match status" value="1"/>
</dbReference>
<dbReference type="Gene3D" id="3.40.50.1240">
    <property type="entry name" value="Phosphoglycerate mutase-like"/>
    <property type="match status" value="1"/>
</dbReference>